<name>A0A948TBC9_9BACT</name>
<dbReference type="EMBL" id="JAHLFW010000063">
    <property type="protein sequence ID" value="MBU3838082.1"/>
    <property type="molecule type" value="Genomic_DNA"/>
</dbReference>
<dbReference type="AlphaFoldDB" id="A0A948TBC9"/>
<sequence length="138" mass="15322">MIHIINNIRKVECIEAYHLQHSDIIADRGVFLNVYQQFEKISTIGLSSVEISDKIENNQRVFTTKLTMTRCEKLLPGSKKYCFKVTTVTGSEFLIGSADKPYPVIENSESFPSTPGGKSGATVTVTYTSTIPMLAILD</sequence>
<evidence type="ECO:0000313" key="1">
    <source>
        <dbReference type="EMBL" id="MBU3838082.1"/>
    </source>
</evidence>
<protein>
    <submittedName>
        <fullName evidence="1">Uncharacterized protein</fullName>
    </submittedName>
</protein>
<proteinExistence type="predicted"/>
<organism evidence="1 2">
    <name type="scientific">Candidatus Phocaeicola faecigallinarum</name>
    <dbReference type="NCBI Taxonomy" id="2838732"/>
    <lineage>
        <taxon>Bacteria</taxon>
        <taxon>Pseudomonadati</taxon>
        <taxon>Bacteroidota</taxon>
        <taxon>Bacteroidia</taxon>
        <taxon>Bacteroidales</taxon>
        <taxon>Bacteroidaceae</taxon>
        <taxon>Phocaeicola</taxon>
    </lineage>
</organism>
<reference evidence="1" key="2">
    <citation type="submission" date="2021-04" db="EMBL/GenBank/DDBJ databases">
        <authorList>
            <person name="Gilroy R."/>
        </authorList>
    </citation>
    <scope>NUCLEOTIDE SEQUENCE</scope>
    <source>
        <strain evidence="1">G4-2901</strain>
    </source>
</reference>
<evidence type="ECO:0000313" key="2">
    <source>
        <dbReference type="Proteomes" id="UP000783796"/>
    </source>
</evidence>
<reference evidence="1" key="1">
    <citation type="journal article" date="2021" name="PeerJ">
        <title>Extensive microbial diversity within the chicken gut microbiome revealed by metagenomics and culture.</title>
        <authorList>
            <person name="Gilroy R."/>
            <person name="Ravi A."/>
            <person name="Getino M."/>
            <person name="Pursley I."/>
            <person name="Horton D.L."/>
            <person name="Alikhan N.F."/>
            <person name="Baker D."/>
            <person name="Gharbi K."/>
            <person name="Hall N."/>
            <person name="Watson M."/>
            <person name="Adriaenssens E.M."/>
            <person name="Foster-Nyarko E."/>
            <person name="Jarju S."/>
            <person name="Secka A."/>
            <person name="Antonio M."/>
            <person name="Oren A."/>
            <person name="Chaudhuri R.R."/>
            <person name="La Ragione R."/>
            <person name="Hildebrand F."/>
            <person name="Pallen M.J."/>
        </authorList>
    </citation>
    <scope>NUCLEOTIDE SEQUENCE</scope>
    <source>
        <strain evidence="1">G4-2901</strain>
    </source>
</reference>
<dbReference type="Proteomes" id="UP000783796">
    <property type="component" value="Unassembled WGS sequence"/>
</dbReference>
<accession>A0A948TBC9</accession>
<comment type="caution">
    <text evidence="1">The sequence shown here is derived from an EMBL/GenBank/DDBJ whole genome shotgun (WGS) entry which is preliminary data.</text>
</comment>
<gene>
    <name evidence="1" type="ORF">H9777_07165</name>
</gene>